<gene>
    <name evidence="5" type="ORF">BKP66_03455</name>
</gene>
<name>A0AAP7TCP1_BACAM</name>
<keyword evidence="2 3" id="KW-0238">DNA-binding</keyword>
<evidence type="ECO:0000313" key="6">
    <source>
        <dbReference type="Proteomes" id="UP000180036"/>
    </source>
</evidence>
<evidence type="ECO:0000256" key="2">
    <source>
        <dbReference type="ARBA" id="ARBA00023125"/>
    </source>
</evidence>
<dbReference type="AlphaFoldDB" id="A0AAP7TCP1"/>
<evidence type="ECO:0000259" key="4">
    <source>
        <dbReference type="PROSITE" id="PS50977"/>
    </source>
</evidence>
<feature type="DNA-binding region" description="H-T-H motif" evidence="3">
    <location>
        <begin position="29"/>
        <end position="48"/>
    </location>
</feature>
<dbReference type="RefSeq" id="WP_071347019.1">
    <property type="nucleotide sequence ID" value="NZ_MOEA01000001.1"/>
</dbReference>
<dbReference type="InterPro" id="IPR001647">
    <property type="entry name" value="HTH_TetR"/>
</dbReference>
<protein>
    <recommendedName>
        <fullName evidence="4">HTH tetR-type domain-containing protein</fullName>
    </recommendedName>
</protein>
<comment type="caution">
    <text evidence="5">The sequence shown here is derived from an EMBL/GenBank/DDBJ whole genome shotgun (WGS) entry which is preliminary data.</text>
</comment>
<dbReference type="InterPro" id="IPR009057">
    <property type="entry name" value="Homeodomain-like_sf"/>
</dbReference>
<accession>A0AAP7TCP1</accession>
<evidence type="ECO:0000256" key="1">
    <source>
        <dbReference type="ARBA" id="ARBA00022491"/>
    </source>
</evidence>
<organism evidence="5 6">
    <name type="scientific">Bacillus amyloliquefaciens</name>
    <name type="common">Bacillus velezensis</name>
    <dbReference type="NCBI Taxonomy" id="1390"/>
    <lineage>
        <taxon>Bacteria</taxon>
        <taxon>Bacillati</taxon>
        <taxon>Bacillota</taxon>
        <taxon>Bacilli</taxon>
        <taxon>Bacillales</taxon>
        <taxon>Bacillaceae</taxon>
        <taxon>Bacillus</taxon>
        <taxon>Bacillus amyloliquefaciens group</taxon>
    </lineage>
</organism>
<proteinExistence type="predicted"/>
<evidence type="ECO:0000313" key="5">
    <source>
        <dbReference type="EMBL" id="OIK22644.1"/>
    </source>
</evidence>
<keyword evidence="1" id="KW-0678">Repressor</keyword>
<dbReference type="InterPro" id="IPR050624">
    <property type="entry name" value="HTH-type_Tx_Regulator"/>
</dbReference>
<dbReference type="PROSITE" id="PS50977">
    <property type="entry name" value="HTH_TETR_2"/>
    <property type="match status" value="1"/>
</dbReference>
<dbReference type="Proteomes" id="UP000180036">
    <property type="component" value="Unassembled WGS sequence"/>
</dbReference>
<dbReference type="SUPFAM" id="SSF46689">
    <property type="entry name" value="Homeodomain-like"/>
    <property type="match status" value="1"/>
</dbReference>
<evidence type="ECO:0000256" key="3">
    <source>
        <dbReference type="PROSITE-ProRule" id="PRU00335"/>
    </source>
</evidence>
<feature type="domain" description="HTH tetR-type" evidence="4">
    <location>
        <begin position="6"/>
        <end position="66"/>
    </location>
</feature>
<sequence length="82" mass="10035">MDKRKRRTQKLILDTFFMLLNEKPFDKITVNQISKLADINRGTFYLHYQDKYELLEKTIKIHINHMNQYCLLIKKRLVTHLL</sequence>
<dbReference type="PANTHER" id="PTHR43479">
    <property type="entry name" value="ACREF/ENVCD OPERON REPRESSOR-RELATED"/>
    <property type="match status" value="1"/>
</dbReference>
<dbReference type="PANTHER" id="PTHR43479:SF7">
    <property type="entry name" value="TETR-FAMILY TRANSCRIPTIONAL REGULATOR"/>
    <property type="match status" value="1"/>
</dbReference>
<dbReference type="GO" id="GO:0003677">
    <property type="term" value="F:DNA binding"/>
    <property type="evidence" value="ECO:0007669"/>
    <property type="project" value="UniProtKB-UniRule"/>
</dbReference>
<reference evidence="5 6" key="1">
    <citation type="submission" date="2016-10" db="EMBL/GenBank/DDBJ databases">
        <authorList>
            <person name="Marach S."/>
            <person name="Prathuangwong S."/>
            <person name="Takikawa Y."/>
            <person name="Dohra H."/>
        </authorList>
    </citation>
    <scope>NUCLEOTIDE SEQUENCE [LARGE SCALE GENOMIC DNA]</scope>
    <source>
        <strain evidence="5 6">K2</strain>
    </source>
</reference>
<dbReference type="Pfam" id="PF00440">
    <property type="entry name" value="TetR_N"/>
    <property type="match status" value="1"/>
</dbReference>
<dbReference type="EMBL" id="MOEA01000001">
    <property type="protein sequence ID" value="OIK22644.1"/>
    <property type="molecule type" value="Genomic_DNA"/>
</dbReference>
<dbReference type="Gene3D" id="1.10.357.10">
    <property type="entry name" value="Tetracycline Repressor, domain 2"/>
    <property type="match status" value="1"/>
</dbReference>